<evidence type="ECO:0000313" key="3">
    <source>
        <dbReference type="Proteomes" id="UP001066276"/>
    </source>
</evidence>
<evidence type="ECO:0000313" key="2">
    <source>
        <dbReference type="EMBL" id="KAJ1084193.1"/>
    </source>
</evidence>
<feature type="compositionally biased region" description="Basic and acidic residues" evidence="1">
    <location>
        <begin position="78"/>
        <end position="88"/>
    </location>
</feature>
<comment type="caution">
    <text evidence="2">The sequence shown here is derived from an EMBL/GenBank/DDBJ whole genome shotgun (WGS) entry which is preliminary data.</text>
</comment>
<gene>
    <name evidence="2" type="ORF">NDU88_004345</name>
</gene>
<keyword evidence="3" id="KW-1185">Reference proteome</keyword>
<evidence type="ECO:0000256" key="1">
    <source>
        <dbReference type="SAM" id="MobiDB-lite"/>
    </source>
</evidence>
<reference evidence="2" key="1">
    <citation type="journal article" date="2022" name="bioRxiv">
        <title>Sequencing and chromosome-scale assembly of the giantPleurodeles waltlgenome.</title>
        <authorList>
            <person name="Brown T."/>
            <person name="Elewa A."/>
            <person name="Iarovenko S."/>
            <person name="Subramanian E."/>
            <person name="Araus A.J."/>
            <person name="Petzold A."/>
            <person name="Susuki M."/>
            <person name="Suzuki K.-i.T."/>
            <person name="Hayashi T."/>
            <person name="Toyoda A."/>
            <person name="Oliveira C."/>
            <person name="Osipova E."/>
            <person name="Leigh N.D."/>
            <person name="Simon A."/>
            <person name="Yun M.H."/>
        </authorList>
    </citation>
    <scope>NUCLEOTIDE SEQUENCE</scope>
    <source>
        <strain evidence="2">20211129_DDA</strain>
        <tissue evidence="2">Liver</tissue>
    </source>
</reference>
<dbReference type="EMBL" id="JANPWB010000016">
    <property type="protein sequence ID" value="KAJ1084193.1"/>
    <property type="molecule type" value="Genomic_DNA"/>
</dbReference>
<protein>
    <submittedName>
        <fullName evidence="2">Uncharacterized protein</fullName>
    </submittedName>
</protein>
<feature type="compositionally biased region" description="Acidic residues" evidence="1">
    <location>
        <begin position="33"/>
        <end position="43"/>
    </location>
</feature>
<feature type="compositionally biased region" description="Basic and acidic residues" evidence="1">
    <location>
        <begin position="19"/>
        <end position="32"/>
    </location>
</feature>
<sequence>MASGTPWTTREGGTFKRLAKTESKMKEWKQESGEYEGDGEEERDDRTSSQEDTATGTPIGGSGIQERSFTVTGVIRPRRGEEETRMPR</sequence>
<dbReference type="AlphaFoldDB" id="A0AAV7L6H2"/>
<accession>A0AAV7L6H2</accession>
<dbReference type="Proteomes" id="UP001066276">
    <property type="component" value="Chromosome 12"/>
</dbReference>
<proteinExistence type="predicted"/>
<feature type="region of interest" description="Disordered" evidence="1">
    <location>
        <begin position="1"/>
        <end position="88"/>
    </location>
</feature>
<name>A0AAV7L6H2_PLEWA</name>
<organism evidence="2 3">
    <name type="scientific">Pleurodeles waltl</name>
    <name type="common">Iberian ribbed newt</name>
    <dbReference type="NCBI Taxonomy" id="8319"/>
    <lineage>
        <taxon>Eukaryota</taxon>
        <taxon>Metazoa</taxon>
        <taxon>Chordata</taxon>
        <taxon>Craniata</taxon>
        <taxon>Vertebrata</taxon>
        <taxon>Euteleostomi</taxon>
        <taxon>Amphibia</taxon>
        <taxon>Batrachia</taxon>
        <taxon>Caudata</taxon>
        <taxon>Salamandroidea</taxon>
        <taxon>Salamandridae</taxon>
        <taxon>Pleurodelinae</taxon>
        <taxon>Pleurodeles</taxon>
    </lineage>
</organism>